<organism evidence="1 2">
    <name type="scientific">Araneus ventricosus</name>
    <name type="common">Orbweaver spider</name>
    <name type="synonym">Epeira ventricosa</name>
    <dbReference type="NCBI Taxonomy" id="182803"/>
    <lineage>
        <taxon>Eukaryota</taxon>
        <taxon>Metazoa</taxon>
        <taxon>Ecdysozoa</taxon>
        <taxon>Arthropoda</taxon>
        <taxon>Chelicerata</taxon>
        <taxon>Arachnida</taxon>
        <taxon>Araneae</taxon>
        <taxon>Araneomorphae</taxon>
        <taxon>Entelegynae</taxon>
        <taxon>Araneoidea</taxon>
        <taxon>Araneidae</taxon>
        <taxon>Araneus</taxon>
    </lineage>
</organism>
<feature type="non-terminal residue" evidence="1">
    <location>
        <position position="1"/>
    </location>
</feature>
<accession>A0A4Y2RFI7</accession>
<reference evidence="1 2" key="1">
    <citation type="journal article" date="2019" name="Sci. Rep.">
        <title>Orb-weaving spider Araneus ventricosus genome elucidates the spidroin gene catalogue.</title>
        <authorList>
            <person name="Kono N."/>
            <person name="Nakamura H."/>
            <person name="Ohtoshi R."/>
            <person name="Moran D.A.P."/>
            <person name="Shinohara A."/>
            <person name="Yoshida Y."/>
            <person name="Fujiwara M."/>
            <person name="Mori M."/>
            <person name="Tomita M."/>
            <person name="Arakawa K."/>
        </authorList>
    </citation>
    <scope>NUCLEOTIDE SEQUENCE [LARGE SCALE GENOMIC DNA]</scope>
</reference>
<evidence type="ECO:0000313" key="1">
    <source>
        <dbReference type="EMBL" id="GBN74196.1"/>
    </source>
</evidence>
<dbReference type="Proteomes" id="UP000499080">
    <property type="component" value="Unassembled WGS sequence"/>
</dbReference>
<proteinExistence type="predicted"/>
<gene>
    <name evidence="1" type="ORF">AVEN_268434_1</name>
</gene>
<comment type="caution">
    <text evidence="1">The sequence shown here is derived from an EMBL/GenBank/DDBJ whole genome shotgun (WGS) entry which is preliminary data.</text>
</comment>
<dbReference type="EMBL" id="BGPR01144483">
    <property type="protein sequence ID" value="GBN74196.1"/>
    <property type="molecule type" value="Genomic_DNA"/>
</dbReference>
<sequence length="66" mass="7413">WVIQGDLQLFKVWGCVAYVAVPFLPSRALEIIVGGYADSGIILVIMRSGETKKDFQDFQLHLQLAF</sequence>
<keyword evidence="2" id="KW-1185">Reference proteome</keyword>
<protein>
    <submittedName>
        <fullName evidence="1">Uncharacterized protein</fullName>
    </submittedName>
</protein>
<name>A0A4Y2RFI7_ARAVE</name>
<evidence type="ECO:0000313" key="2">
    <source>
        <dbReference type="Proteomes" id="UP000499080"/>
    </source>
</evidence>
<dbReference type="AlphaFoldDB" id="A0A4Y2RFI7"/>